<reference evidence="1 2" key="1">
    <citation type="journal article" date="2020" name="ISME J.">
        <title>Uncovering the hidden diversity of litter-decomposition mechanisms in mushroom-forming fungi.</title>
        <authorList>
            <person name="Floudas D."/>
            <person name="Bentzer J."/>
            <person name="Ahren D."/>
            <person name="Johansson T."/>
            <person name="Persson P."/>
            <person name="Tunlid A."/>
        </authorList>
    </citation>
    <scope>NUCLEOTIDE SEQUENCE [LARGE SCALE GENOMIC DNA]</scope>
    <source>
        <strain evidence="1 2">CBS 101986</strain>
    </source>
</reference>
<dbReference type="OrthoDB" id="28092at2759"/>
<evidence type="ECO:0000313" key="1">
    <source>
        <dbReference type="EMBL" id="KAF5329789.1"/>
    </source>
</evidence>
<proteinExistence type="predicted"/>
<dbReference type="EMBL" id="JAACJJ010000002">
    <property type="protein sequence ID" value="KAF5329789.1"/>
    <property type="molecule type" value="Genomic_DNA"/>
</dbReference>
<organism evidence="1 2">
    <name type="scientific">Psilocybe cf. subviscida</name>
    <dbReference type="NCBI Taxonomy" id="2480587"/>
    <lineage>
        <taxon>Eukaryota</taxon>
        <taxon>Fungi</taxon>
        <taxon>Dikarya</taxon>
        <taxon>Basidiomycota</taxon>
        <taxon>Agaricomycotina</taxon>
        <taxon>Agaricomycetes</taxon>
        <taxon>Agaricomycetidae</taxon>
        <taxon>Agaricales</taxon>
        <taxon>Agaricineae</taxon>
        <taxon>Strophariaceae</taxon>
        <taxon>Psilocybe</taxon>
    </lineage>
</organism>
<gene>
    <name evidence="1" type="ORF">D9619_009250</name>
</gene>
<comment type="caution">
    <text evidence="1">The sequence shown here is derived from an EMBL/GenBank/DDBJ whole genome shotgun (WGS) entry which is preliminary data.</text>
</comment>
<name>A0A8H5FAJ3_9AGAR</name>
<evidence type="ECO:0000313" key="2">
    <source>
        <dbReference type="Proteomes" id="UP000567179"/>
    </source>
</evidence>
<dbReference type="Proteomes" id="UP000567179">
    <property type="component" value="Unassembled WGS sequence"/>
</dbReference>
<dbReference type="AlphaFoldDB" id="A0A8H5FAJ3"/>
<protein>
    <submittedName>
        <fullName evidence="1">Uncharacterized protein</fullName>
    </submittedName>
</protein>
<sequence length="183" mass="19696">MSSTLFGLGRVRITTPLQSNRGSQSLPDALYVLAVVQSIASYTLHVTTLNPFTGALLKGQHLQSTLLNPLVQFAVLAASSRTVGAAGAVNTIATTPAPATVPVVAWLKTRTLRHLMLTLELDEKLRLMPELGFKRVVDVGAHVYGKDECVPVKADGSSSLIRLRLEEDGNKRKVKAQAGVIWE</sequence>
<accession>A0A8H5FAJ3</accession>
<keyword evidence="2" id="KW-1185">Reference proteome</keyword>